<accession>W7F8U3</accession>
<evidence type="ECO:0000256" key="1">
    <source>
        <dbReference type="SAM" id="Phobius"/>
    </source>
</evidence>
<protein>
    <submittedName>
        <fullName evidence="2">Uncharacterized protein</fullName>
    </submittedName>
</protein>
<feature type="transmembrane region" description="Helical" evidence="1">
    <location>
        <begin position="54"/>
        <end position="72"/>
    </location>
</feature>
<organism evidence="2 3">
    <name type="scientific">Plasmodium falciparum (isolate 7G8)</name>
    <dbReference type="NCBI Taxonomy" id="57266"/>
    <lineage>
        <taxon>Eukaryota</taxon>
        <taxon>Sar</taxon>
        <taxon>Alveolata</taxon>
        <taxon>Apicomplexa</taxon>
        <taxon>Aconoidasida</taxon>
        <taxon>Haemosporida</taxon>
        <taxon>Plasmodiidae</taxon>
        <taxon>Plasmodium</taxon>
        <taxon>Plasmodium (Laverania)</taxon>
    </lineage>
</organism>
<gene>
    <name evidence="2" type="ORF">PFBG_02340</name>
</gene>
<proteinExistence type="predicted"/>
<name>W7F8U3_PLAF8</name>
<evidence type="ECO:0000313" key="2">
    <source>
        <dbReference type="EMBL" id="EUR72631.1"/>
    </source>
</evidence>
<keyword evidence="1" id="KW-1133">Transmembrane helix</keyword>
<keyword evidence="1" id="KW-0812">Transmembrane</keyword>
<reference evidence="3" key="1">
    <citation type="submission" date="2007-11" db="EMBL/GenBank/DDBJ databases">
        <authorList>
            <consortium name="The Broad Institute Genome Sequencing Platform"/>
            <person name="Volkman S.K."/>
            <person name="Daily J.P."/>
            <person name="Sarr O."/>
            <person name="Ndiaye D."/>
            <person name="Ndir O."/>
            <person name="Mboup S."/>
            <person name="Lukens A."/>
            <person name="Stange-Thomann N."/>
            <person name="Mauceli E."/>
            <person name="Gnerre S."/>
            <person name="Jaffe D."/>
            <person name="Zainoun J."/>
            <person name="Wiegand R.C."/>
            <person name="Birren B."/>
            <person name="Galagan J."/>
            <person name="Lander E."/>
            <person name="Wirth D.F."/>
        </authorList>
    </citation>
    <scope>NUCLEOTIDE SEQUENCE [LARGE SCALE GENOMIC DNA]</scope>
    <source>
        <strain evidence="3">7G8</strain>
    </source>
</reference>
<dbReference type="AlphaFoldDB" id="W7F8U3"/>
<reference evidence="2 3" key="2">
    <citation type="submission" date="2013-02" db="EMBL/GenBank/DDBJ databases">
        <title>The Genome Sequence of Plasmodium falciparum 7G8.</title>
        <authorList>
            <consortium name="The Broad Institute Genome Sequencing Platform"/>
            <consortium name="The Broad Institute Genome Sequencing Center for Infectious Disease"/>
            <person name="Neafsey D."/>
            <person name="Cheeseman I."/>
            <person name="Volkman S."/>
            <person name="Adams J."/>
            <person name="Walker B."/>
            <person name="Young S.K."/>
            <person name="Zeng Q."/>
            <person name="Gargeya S."/>
            <person name="Fitzgerald M."/>
            <person name="Haas B."/>
            <person name="Abouelleil A."/>
            <person name="Alvarado L."/>
            <person name="Arachchi H.M."/>
            <person name="Berlin A.M."/>
            <person name="Chapman S.B."/>
            <person name="Dewar J."/>
            <person name="Goldberg J."/>
            <person name="Griggs A."/>
            <person name="Gujja S."/>
            <person name="Hansen M."/>
            <person name="Howarth C."/>
            <person name="Imamovic A."/>
            <person name="Larimer J."/>
            <person name="McCowan C."/>
            <person name="Murphy C."/>
            <person name="Neiman D."/>
            <person name="Pearson M."/>
            <person name="Priest M."/>
            <person name="Roberts A."/>
            <person name="Saif S."/>
            <person name="Shea T."/>
            <person name="Sisk P."/>
            <person name="Sykes S."/>
            <person name="Wortman J."/>
            <person name="Nusbaum C."/>
            <person name="Birren B."/>
        </authorList>
    </citation>
    <scope>NUCLEOTIDE SEQUENCE [LARGE SCALE GENOMIC DNA]</scope>
    <source>
        <strain evidence="2 3">7G8</strain>
    </source>
</reference>
<keyword evidence="1" id="KW-0472">Membrane</keyword>
<dbReference type="EMBL" id="KE123611">
    <property type="protein sequence ID" value="EUR72631.1"/>
    <property type="molecule type" value="Genomic_DNA"/>
</dbReference>
<sequence length="96" mass="12007">MFILSNIEYSISQCGIFEKWYKSYSCNNNIFLIYLKTIFCNYLIHSSFKYTINYIYIYLYINNIIKLILYFINYKKLFCYLHNCNYIRIYVRIFIR</sequence>
<evidence type="ECO:0000313" key="3">
    <source>
        <dbReference type="Proteomes" id="UP000030688"/>
    </source>
</evidence>
<dbReference type="Proteomes" id="UP000030688">
    <property type="component" value="Unassembled WGS sequence"/>
</dbReference>